<dbReference type="EnsemblMetazoa" id="Aqu2.1.15477_001">
    <property type="protein sequence ID" value="Aqu2.1.15477_001"/>
    <property type="gene ID" value="Aqu2.1.15477"/>
</dbReference>
<organism evidence="1">
    <name type="scientific">Amphimedon queenslandica</name>
    <name type="common">Sponge</name>
    <dbReference type="NCBI Taxonomy" id="400682"/>
    <lineage>
        <taxon>Eukaryota</taxon>
        <taxon>Metazoa</taxon>
        <taxon>Porifera</taxon>
        <taxon>Demospongiae</taxon>
        <taxon>Heteroscleromorpha</taxon>
        <taxon>Haplosclerida</taxon>
        <taxon>Niphatidae</taxon>
        <taxon>Amphimedon</taxon>
    </lineage>
</organism>
<reference evidence="1" key="1">
    <citation type="submission" date="2017-05" db="UniProtKB">
        <authorList>
            <consortium name="EnsemblMetazoa"/>
        </authorList>
    </citation>
    <scope>IDENTIFICATION</scope>
</reference>
<protein>
    <submittedName>
        <fullName evidence="1">Uncharacterized protein</fullName>
    </submittedName>
</protein>
<dbReference type="InParanoid" id="A0A1X7TKP4"/>
<dbReference type="AlphaFoldDB" id="A0A1X7TKP4"/>
<accession>A0A1X7TKP4</accession>
<sequence>MIETRWGGLSGCELEMMYQTADHTYSSVYSNQMDELIF</sequence>
<proteinExistence type="predicted"/>
<evidence type="ECO:0000313" key="1">
    <source>
        <dbReference type="EnsemblMetazoa" id="Aqu2.1.15477_001"/>
    </source>
</evidence>
<name>A0A1X7TKP4_AMPQE</name>